<proteinExistence type="predicted"/>
<sequence>MAVFVTIGREKIHCITMDAEMYKKSELCPLTTMYPRQDKKQEYKALRNKFTMSNRPSPQQAALLLNLPAELRNRVYEFVAYDSKEVIVFAHDFVLTKACPLSETCHQLRQEFGPIHCNLPISYATAITIYNTNFDPWDLILSLQRIPNAAPGCERKITFRIGLTNSLTGQEIRAFAKQLTEPAVAARTAASMHYEVNLKPGKIDLNNQRILFARLAKRYRYHCADAEQRVWEKIYWAFAEAAEKVDGVKVREFAMGAWKVPGGGFAFV</sequence>
<dbReference type="EMBL" id="QWIJ01000669">
    <property type="protein sequence ID" value="RMX79832.1"/>
    <property type="molecule type" value="Genomic_DNA"/>
</dbReference>
<dbReference type="EMBL" id="QWIM01000613">
    <property type="protein sequence ID" value="RMY32644.1"/>
    <property type="molecule type" value="Genomic_DNA"/>
</dbReference>
<comment type="caution">
    <text evidence="1">The sequence shown here is derived from an EMBL/GenBank/DDBJ whole genome shotgun (WGS) entry which is preliminary data.</text>
</comment>
<evidence type="ECO:0000313" key="1">
    <source>
        <dbReference type="EMBL" id="RMX79832.1"/>
    </source>
</evidence>
<evidence type="ECO:0000313" key="6">
    <source>
        <dbReference type="Proteomes" id="UP000281245"/>
    </source>
</evidence>
<dbReference type="OrthoDB" id="4133832at2759"/>
<evidence type="ECO:0000313" key="3">
    <source>
        <dbReference type="EMBL" id="RMY32644.1"/>
    </source>
</evidence>
<dbReference type="AlphaFoldDB" id="A0A3M6WMS9"/>
<protein>
    <submittedName>
        <fullName evidence="1">Uncharacterized protein</fullName>
    </submittedName>
</protein>
<gene>
    <name evidence="3" type="ORF">D0866_06458</name>
    <name evidence="2" type="ORF">D0867_07719</name>
    <name evidence="1" type="ORF">D0869_08011</name>
</gene>
<dbReference type="Proteomes" id="UP000276864">
    <property type="component" value="Unassembled WGS sequence"/>
</dbReference>
<dbReference type="EMBL" id="QWIL01000825">
    <property type="protein sequence ID" value="RMY12568.1"/>
    <property type="molecule type" value="Genomic_DNA"/>
</dbReference>
<organism evidence="1 6">
    <name type="scientific">Hortaea werneckii</name>
    <name type="common">Black yeast</name>
    <name type="synonym">Cladosporium werneckii</name>
    <dbReference type="NCBI Taxonomy" id="91943"/>
    <lineage>
        <taxon>Eukaryota</taxon>
        <taxon>Fungi</taxon>
        <taxon>Dikarya</taxon>
        <taxon>Ascomycota</taxon>
        <taxon>Pezizomycotina</taxon>
        <taxon>Dothideomycetes</taxon>
        <taxon>Dothideomycetidae</taxon>
        <taxon>Mycosphaerellales</taxon>
        <taxon>Teratosphaeriaceae</taxon>
        <taxon>Hortaea</taxon>
    </lineage>
</organism>
<dbReference type="Proteomes" id="UP000271337">
    <property type="component" value="Unassembled WGS sequence"/>
</dbReference>
<name>A0A3M6WMS9_HORWE</name>
<evidence type="ECO:0000313" key="2">
    <source>
        <dbReference type="EMBL" id="RMY12568.1"/>
    </source>
</evidence>
<reference evidence="4 5" key="1">
    <citation type="journal article" date="2018" name="BMC Genomics">
        <title>Genomic evidence for intraspecific hybridization in a clonal and extremely halotolerant yeast.</title>
        <authorList>
            <person name="Gostincar C."/>
            <person name="Stajich J.E."/>
            <person name="Zupancic J."/>
            <person name="Zalar P."/>
            <person name="Gunde-Cimerman N."/>
        </authorList>
    </citation>
    <scope>NUCLEOTIDE SEQUENCE [LARGE SCALE GENOMIC DNA]</scope>
    <source>
        <strain evidence="3 5">EXF-6651</strain>
        <strain evidence="1 6">EXF-6656</strain>
        <strain evidence="2 4">EXF-6669</strain>
    </source>
</reference>
<dbReference type="Proteomes" id="UP000281245">
    <property type="component" value="Unassembled WGS sequence"/>
</dbReference>
<evidence type="ECO:0000313" key="4">
    <source>
        <dbReference type="Proteomes" id="UP000271337"/>
    </source>
</evidence>
<accession>A0A3M6WMS9</accession>
<evidence type="ECO:0000313" key="5">
    <source>
        <dbReference type="Proteomes" id="UP000276864"/>
    </source>
</evidence>